<gene>
    <name evidence="1" type="ORF">PoB_005173600</name>
</gene>
<dbReference type="Proteomes" id="UP000735302">
    <property type="component" value="Unassembled WGS sequence"/>
</dbReference>
<organism evidence="1 2">
    <name type="scientific">Plakobranchus ocellatus</name>
    <dbReference type="NCBI Taxonomy" id="259542"/>
    <lineage>
        <taxon>Eukaryota</taxon>
        <taxon>Metazoa</taxon>
        <taxon>Spiralia</taxon>
        <taxon>Lophotrochozoa</taxon>
        <taxon>Mollusca</taxon>
        <taxon>Gastropoda</taxon>
        <taxon>Heterobranchia</taxon>
        <taxon>Euthyneura</taxon>
        <taxon>Panpulmonata</taxon>
        <taxon>Sacoglossa</taxon>
        <taxon>Placobranchoidea</taxon>
        <taxon>Plakobranchidae</taxon>
        <taxon>Plakobranchus</taxon>
    </lineage>
</organism>
<comment type="caution">
    <text evidence="1">The sequence shown here is derived from an EMBL/GenBank/DDBJ whole genome shotgun (WGS) entry which is preliminary data.</text>
</comment>
<keyword evidence="2" id="KW-1185">Reference proteome</keyword>
<evidence type="ECO:0000313" key="2">
    <source>
        <dbReference type="Proteomes" id="UP000735302"/>
    </source>
</evidence>
<sequence length="143" mass="16087">MREVRGTATLIICQPSSPGALAHRRKVRKTNQDGTSTRPIGQCLAKQARHRLPTAPHERSILFGAVSERSLAQSHVEKPTTSTASPKVKQVLDGVRKLSSDHIHFCDNKIKGRTVNARLYHYLEQNACLDESQSGYWKRMTWV</sequence>
<name>A0AAV4C1I4_9GAST</name>
<accession>A0AAV4C1I4</accession>
<reference evidence="1 2" key="1">
    <citation type="journal article" date="2021" name="Elife">
        <title>Chloroplast acquisition without the gene transfer in kleptoplastic sea slugs, Plakobranchus ocellatus.</title>
        <authorList>
            <person name="Maeda T."/>
            <person name="Takahashi S."/>
            <person name="Yoshida T."/>
            <person name="Shimamura S."/>
            <person name="Takaki Y."/>
            <person name="Nagai Y."/>
            <person name="Toyoda A."/>
            <person name="Suzuki Y."/>
            <person name="Arimoto A."/>
            <person name="Ishii H."/>
            <person name="Satoh N."/>
            <person name="Nishiyama T."/>
            <person name="Hasebe M."/>
            <person name="Maruyama T."/>
            <person name="Minagawa J."/>
            <person name="Obokata J."/>
            <person name="Shigenobu S."/>
        </authorList>
    </citation>
    <scope>NUCLEOTIDE SEQUENCE [LARGE SCALE GENOMIC DNA]</scope>
</reference>
<protein>
    <submittedName>
        <fullName evidence="1">Uncharacterized protein</fullName>
    </submittedName>
</protein>
<dbReference type="AlphaFoldDB" id="A0AAV4C1I4"/>
<proteinExistence type="predicted"/>
<dbReference type="EMBL" id="BLXT01005736">
    <property type="protein sequence ID" value="GFO25231.1"/>
    <property type="molecule type" value="Genomic_DNA"/>
</dbReference>
<evidence type="ECO:0000313" key="1">
    <source>
        <dbReference type="EMBL" id="GFO25231.1"/>
    </source>
</evidence>